<keyword evidence="2" id="KW-0238">DNA-binding</keyword>
<name>A0A6G7YEU1_9ACTN</name>
<dbReference type="InterPro" id="IPR036388">
    <property type="entry name" value="WH-like_DNA-bd_sf"/>
</dbReference>
<dbReference type="AlphaFoldDB" id="A0A6G7YEU1"/>
<dbReference type="KEGG" id="npi:G7071_06680"/>
<gene>
    <name evidence="2" type="ORF">G7071_06680</name>
</gene>
<feature type="domain" description="HTH luxR-type" evidence="1">
    <location>
        <begin position="236"/>
        <end position="307"/>
    </location>
</feature>
<sequence>MDELYRTVLTGSGGSLGELAQSLFVTPEQLLQRLGPLIANDIVRVDGDTLDVASPVDAVSRFVTAQADALAEAGSQLRRIASSLPVLVEMGGEPAHAPSTVIGAEVDTDSEALESLLGMIAESHGDLCFLRPDQWRLSSESTMALAVNSAVRSGRRVRAIYPAGALKEAPEILIGRAAIGEQIRVLPEVPSRLAIVGATRAVLPDPLGVRNQRWLIVQHQTIVASLTAWFDLLWGSATAVPMLDRGEARPDLRRLLLAQLAAGAKDEQIARNLGTSLRTVRRRVASLMDELGVDSRFQAGAEAARRGWL</sequence>
<dbReference type="InterPro" id="IPR016032">
    <property type="entry name" value="Sig_transdc_resp-reg_C-effctor"/>
</dbReference>
<evidence type="ECO:0000259" key="1">
    <source>
        <dbReference type="PROSITE" id="PS50043"/>
    </source>
</evidence>
<proteinExistence type="predicted"/>
<keyword evidence="3" id="KW-1185">Reference proteome</keyword>
<accession>A0A6G7YEU1</accession>
<evidence type="ECO:0000313" key="3">
    <source>
        <dbReference type="Proteomes" id="UP000502035"/>
    </source>
</evidence>
<dbReference type="Gene3D" id="1.10.10.10">
    <property type="entry name" value="Winged helix-like DNA-binding domain superfamily/Winged helix DNA-binding domain"/>
    <property type="match status" value="1"/>
</dbReference>
<dbReference type="GO" id="GO:0003677">
    <property type="term" value="F:DNA binding"/>
    <property type="evidence" value="ECO:0007669"/>
    <property type="project" value="UniProtKB-KW"/>
</dbReference>
<dbReference type="Proteomes" id="UP000502035">
    <property type="component" value="Chromosome"/>
</dbReference>
<dbReference type="SUPFAM" id="SSF46894">
    <property type="entry name" value="C-terminal effector domain of the bipartite response regulators"/>
    <property type="match status" value="1"/>
</dbReference>
<protein>
    <submittedName>
        <fullName evidence="2">DNA-binding response regulator</fullName>
    </submittedName>
</protein>
<evidence type="ECO:0000313" key="2">
    <source>
        <dbReference type="EMBL" id="QIK75158.1"/>
    </source>
</evidence>
<dbReference type="GO" id="GO:0006355">
    <property type="term" value="P:regulation of DNA-templated transcription"/>
    <property type="evidence" value="ECO:0007669"/>
    <property type="project" value="InterPro"/>
</dbReference>
<dbReference type="EMBL" id="CP049866">
    <property type="protein sequence ID" value="QIK75158.1"/>
    <property type="molecule type" value="Genomic_DNA"/>
</dbReference>
<dbReference type="Pfam" id="PF00196">
    <property type="entry name" value="GerE"/>
    <property type="match status" value="1"/>
</dbReference>
<dbReference type="InterPro" id="IPR000792">
    <property type="entry name" value="Tscrpt_reg_LuxR_C"/>
</dbReference>
<organism evidence="2 3">
    <name type="scientific">Nocardioides piscis</name>
    <dbReference type="NCBI Taxonomy" id="2714938"/>
    <lineage>
        <taxon>Bacteria</taxon>
        <taxon>Bacillati</taxon>
        <taxon>Actinomycetota</taxon>
        <taxon>Actinomycetes</taxon>
        <taxon>Propionibacteriales</taxon>
        <taxon>Nocardioidaceae</taxon>
        <taxon>Nocardioides</taxon>
    </lineage>
</organism>
<reference evidence="2 3" key="1">
    <citation type="submission" date="2020-03" db="EMBL/GenBank/DDBJ databases">
        <title>Nocardioides sp. nov., isolated from fish.</title>
        <authorList>
            <person name="Hyun D.-W."/>
            <person name="Bae J.-W."/>
        </authorList>
    </citation>
    <scope>NUCLEOTIDE SEQUENCE [LARGE SCALE GENOMIC DNA]</scope>
    <source>
        <strain evidence="2 3">HDW12A</strain>
    </source>
</reference>
<dbReference type="RefSeq" id="WP_166316483.1">
    <property type="nucleotide sequence ID" value="NZ_CP049866.1"/>
</dbReference>
<dbReference type="PROSITE" id="PS50043">
    <property type="entry name" value="HTH_LUXR_2"/>
    <property type="match status" value="1"/>
</dbReference>
<dbReference type="SMART" id="SM00421">
    <property type="entry name" value="HTH_LUXR"/>
    <property type="match status" value="1"/>
</dbReference>